<dbReference type="EMBL" id="JACVVK020000085">
    <property type="protein sequence ID" value="KAK7494238.1"/>
    <property type="molecule type" value="Genomic_DNA"/>
</dbReference>
<gene>
    <name evidence="1" type="ORF">BaRGS_00014520</name>
</gene>
<keyword evidence="2" id="KW-1185">Reference proteome</keyword>
<feature type="non-terminal residue" evidence="1">
    <location>
        <position position="128"/>
    </location>
</feature>
<evidence type="ECO:0000313" key="2">
    <source>
        <dbReference type="Proteomes" id="UP001519460"/>
    </source>
</evidence>
<sequence length="128" mass="14241">MYVSAAKSCAFGQSRKRRLPGPLIELRLPLSSAIPRFLQRPSLPRFVDVSGTYPYMLNSLRSSIWIAGHGTGSIVLNRRNMLPAELISTNGRNISEHGLVLQMAEAVTLWAKRQDKDSFNLAGSRKET</sequence>
<comment type="caution">
    <text evidence="1">The sequence shown here is derived from an EMBL/GenBank/DDBJ whole genome shotgun (WGS) entry which is preliminary data.</text>
</comment>
<dbReference type="AlphaFoldDB" id="A0ABD0L4W3"/>
<dbReference type="Proteomes" id="UP001519460">
    <property type="component" value="Unassembled WGS sequence"/>
</dbReference>
<evidence type="ECO:0000313" key="1">
    <source>
        <dbReference type="EMBL" id="KAK7494238.1"/>
    </source>
</evidence>
<accession>A0ABD0L4W3</accession>
<protein>
    <submittedName>
        <fullName evidence="1">Uncharacterized protein</fullName>
    </submittedName>
</protein>
<organism evidence="1 2">
    <name type="scientific">Batillaria attramentaria</name>
    <dbReference type="NCBI Taxonomy" id="370345"/>
    <lineage>
        <taxon>Eukaryota</taxon>
        <taxon>Metazoa</taxon>
        <taxon>Spiralia</taxon>
        <taxon>Lophotrochozoa</taxon>
        <taxon>Mollusca</taxon>
        <taxon>Gastropoda</taxon>
        <taxon>Caenogastropoda</taxon>
        <taxon>Sorbeoconcha</taxon>
        <taxon>Cerithioidea</taxon>
        <taxon>Batillariidae</taxon>
        <taxon>Batillaria</taxon>
    </lineage>
</organism>
<name>A0ABD0L4W3_9CAEN</name>
<reference evidence="1 2" key="1">
    <citation type="journal article" date="2023" name="Sci. Data">
        <title>Genome assembly of the Korean intertidal mud-creeper Batillaria attramentaria.</title>
        <authorList>
            <person name="Patra A.K."/>
            <person name="Ho P.T."/>
            <person name="Jun S."/>
            <person name="Lee S.J."/>
            <person name="Kim Y."/>
            <person name="Won Y.J."/>
        </authorList>
    </citation>
    <scope>NUCLEOTIDE SEQUENCE [LARGE SCALE GENOMIC DNA]</scope>
    <source>
        <strain evidence="1">Wonlab-2016</strain>
    </source>
</reference>
<proteinExistence type="predicted"/>